<organism evidence="3 4">
    <name type="scientific">Phocaeicola intestinalis</name>
    <dbReference type="NCBI Taxonomy" id="2762212"/>
    <lineage>
        <taxon>Bacteria</taxon>
        <taxon>Pseudomonadati</taxon>
        <taxon>Bacteroidota</taxon>
        <taxon>Bacteroidia</taxon>
        <taxon>Bacteroidales</taxon>
        <taxon>Bacteroidaceae</taxon>
        <taxon>Phocaeicola</taxon>
    </lineage>
</organism>
<feature type="transmembrane region" description="Helical" evidence="1">
    <location>
        <begin position="283"/>
        <end position="305"/>
    </location>
</feature>
<dbReference type="InterPro" id="IPR012429">
    <property type="entry name" value="HGSNAT_cat"/>
</dbReference>
<evidence type="ECO:0000256" key="1">
    <source>
        <dbReference type="SAM" id="Phobius"/>
    </source>
</evidence>
<protein>
    <submittedName>
        <fullName evidence="3">DUF1624 domain-containing protein</fullName>
    </submittedName>
</protein>
<evidence type="ECO:0000313" key="3">
    <source>
        <dbReference type="EMBL" id="MBD8039762.1"/>
    </source>
</evidence>
<keyword evidence="1" id="KW-1133">Transmembrane helix</keyword>
<feature type="transmembrane region" description="Helical" evidence="1">
    <location>
        <begin position="108"/>
        <end position="131"/>
    </location>
</feature>
<feature type="transmembrane region" description="Helical" evidence="1">
    <location>
        <begin position="190"/>
        <end position="212"/>
    </location>
</feature>
<sequence length="356" mass="39789">MKQRLLSLDVLRGITVFGMIVVNNAGGKYSYDSLRHSVWNGLTPCDLVFPFFLFIMGISTYIALRKFQFQPSPAVLRKIMRRTLLIFLIGWGIYWFEFACEGDFLPFAHIRILGVLPRIALCYGIVSLLALYVRPKGLAWIAGILLLGYALLLQWGNGYAMDSTNILAIWDTKVLGYEHLYHKSPVDPEGLTSTLAAIAHTIIGFLCGRLIMETQDLGQKIVKLFVAGFLLAAAGFLLVEWLPLNKRIWSPSYALATCGMAAMLQATLLYFIDAQGKKRWCRIFEVFGVNPLFLYVLSELTAVVLNVTECKPAVYGAIHSVIGNPYVASAVYSLLFVSVMGAIGYPLYKKKIYIKI</sequence>
<keyword evidence="1" id="KW-0812">Transmembrane</keyword>
<feature type="transmembrane region" description="Helical" evidence="1">
    <location>
        <begin position="325"/>
        <end position="348"/>
    </location>
</feature>
<dbReference type="EMBL" id="JACSPP010000009">
    <property type="protein sequence ID" value="MBD8039762.1"/>
    <property type="molecule type" value="Genomic_DNA"/>
</dbReference>
<gene>
    <name evidence="3" type="ORF">H9625_04745</name>
</gene>
<dbReference type="Pfam" id="PF07786">
    <property type="entry name" value="HGSNAT_cat"/>
    <property type="match status" value="1"/>
</dbReference>
<comment type="caution">
    <text evidence="3">The sequence shown here is derived from an EMBL/GenBank/DDBJ whole genome shotgun (WGS) entry which is preliminary data.</text>
</comment>
<evidence type="ECO:0000313" key="4">
    <source>
        <dbReference type="Proteomes" id="UP000620874"/>
    </source>
</evidence>
<feature type="transmembrane region" description="Helical" evidence="1">
    <location>
        <begin position="47"/>
        <end position="67"/>
    </location>
</feature>
<evidence type="ECO:0000259" key="2">
    <source>
        <dbReference type="Pfam" id="PF07786"/>
    </source>
</evidence>
<dbReference type="RefSeq" id="WP_191763198.1">
    <property type="nucleotide sequence ID" value="NZ_JACSPP010000009.1"/>
</dbReference>
<accession>A0ABR8Y6H7</accession>
<feature type="domain" description="Heparan-alpha-glucosaminide N-acetyltransferase catalytic" evidence="2">
    <location>
        <begin position="4"/>
        <end position="152"/>
    </location>
</feature>
<keyword evidence="4" id="KW-1185">Reference proteome</keyword>
<feature type="transmembrane region" description="Helical" evidence="1">
    <location>
        <begin position="248"/>
        <end position="271"/>
    </location>
</feature>
<name>A0ABR8Y6H7_9BACT</name>
<dbReference type="Proteomes" id="UP000620874">
    <property type="component" value="Unassembled WGS sequence"/>
</dbReference>
<feature type="transmembrane region" description="Helical" evidence="1">
    <location>
        <begin position="138"/>
        <end position="156"/>
    </location>
</feature>
<keyword evidence="1" id="KW-0472">Membrane</keyword>
<dbReference type="PANTHER" id="PTHR31061">
    <property type="entry name" value="LD22376P"/>
    <property type="match status" value="1"/>
</dbReference>
<proteinExistence type="predicted"/>
<feature type="transmembrane region" description="Helical" evidence="1">
    <location>
        <begin position="9"/>
        <end position="27"/>
    </location>
</feature>
<feature type="transmembrane region" description="Helical" evidence="1">
    <location>
        <begin position="79"/>
        <end position="96"/>
    </location>
</feature>
<feature type="transmembrane region" description="Helical" evidence="1">
    <location>
        <begin position="224"/>
        <end position="242"/>
    </location>
</feature>
<dbReference type="PANTHER" id="PTHR31061:SF24">
    <property type="entry name" value="LD22376P"/>
    <property type="match status" value="1"/>
</dbReference>
<reference evidence="3 4" key="1">
    <citation type="submission" date="2020-08" db="EMBL/GenBank/DDBJ databases">
        <title>A Genomic Blueprint of the Chicken Gut Microbiome.</title>
        <authorList>
            <person name="Gilroy R."/>
            <person name="Ravi A."/>
            <person name="Getino M."/>
            <person name="Pursley I."/>
            <person name="Horton D.L."/>
            <person name="Alikhan N.-F."/>
            <person name="Baker D."/>
            <person name="Gharbi K."/>
            <person name="Hall N."/>
            <person name="Watson M."/>
            <person name="Adriaenssens E.M."/>
            <person name="Foster-Nyarko E."/>
            <person name="Jarju S."/>
            <person name="Secka A."/>
            <person name="Antonio M."/>
            <person name="Oren A."/>
            <person name="Chaudhuri R."/>
            <person name="La Ragione R.M."/>
            <person name="Hildebrand F."/>
            <person name="Pallen M.J."/>
        </authorList>
    </citation>
    <scope>NUCLEOTIDE SEQUENCE [LARGE SCALE GENOMIC DNA]</scope>
    <source>
        <strain evidence="3 4">Sa1CVN1</strain>
    </source>
</reference>